<gene>
    <name evidence="5" type="primary">20350344</name>
    <name evidence="4" type="ORF">GGTG_09886</name>
</gene>
<dbReference type="SUPFAM" id="SSF48403">
    <property type="entry name" value="Ankyrin repeat"/>
    <property type="match status" value="1"/>
</dbReference>
<dbReference type="PROSITE" id="PS50297">
    <property type="entry name" value="ANK_REP_REGION"/>
    <property type="match status" value="2"/>
</dbReference>
<dbReference type="Gene3D" id="3.40.50.300">
    <property type="entry name" value="P-loop containing nucleotide triphosphate hydrolases"/>
    <property type="match status" value="1"/>
</dbReference>
<accession>J3P8Q1</accession>
<dbReference type="PROSITE" id="PS50088">
    <property type="entry name" value="ANK_REPEAT"/>
    <property type="match status" value="2"/>
</dbReference>
<dbReference type="Gene3D" id="1.25.40.20">
    <property type="entry name" value="Ankyrin repeat-containing domain"/>
    <property type="match status" value="1"/>
</dbReference>
<dbReference type="RefSeq" id="XP_009226009.1">
    <property type="nucleotide sequence ID" value="XM_009227745.1"/>
</dbReference>
<dbReference type="EMBL" id="GL385399">
    <property type="protein sequence ID" value="EJT73035.1"/>
    <property type="molecule type" value="Genomic_DNA"/>
</dbReference>
<sequence length="882" mass="98470">MHGRENTVKPAHDATCGWLSQHPDIVDWLNASDGNDFLWIMGNPGTGKSTVMKFVIDHVRTTHSTPENLQLLSFFFHNRGVEQEKIVLGLYRTFLYQIIKAKRRHPGLARLLKETQVDPTEVEGVQWTNPFLQRLLFNALNQLFSGDKLVCFVDALDECDSGQARGLVGTLQQARRLAAAAGVNLLICISSRHFPHISVERRYLLVLERIEDHYKDIISYLDTELNIGQGQEQETMRRELIRKSRGSFLWVVLVVASLNEAYDQGLMEALEARMKEIPDDVAKLFASLLNKSGPNQLDTYHCLLWVLCSREPLKVSELYVAILRSRKPPEDILVLKSNLPRIEDMSRFIINCARGLVEILPQDPSPDAFYDTPYDPILQFIHETVIDFLSSPNGLTRLDGLEAPEFQPFAHDKIASVCLKYLEDLLVHNPHLGACSSLESYSTRFLTSHAGRGASVGSFVENLDDRMVFVWLKKYFTWFSPGVGIVIKHLDETLPKEVILLYACQTPNRRWLEARWMVPQIVANLKNVDVVTHGLSPLTFALRWGTTGSMDDILEALGLLGPACSGALITKLVREYGENAGIPGERAVLSWVKWHPTLLSFFVAAGAADMVRQLIRSDKLDVNAKHYTGRTPLVFAIERGHDEIATLLLQTGRVDLRARFQGRTALMSAVSARRAGIVEQLLRHGQVLRDINVTSGQDDMATALLMAVGDGPFESSIVSLLLSVPGIDVNSSRVFSRSTPLHEAAKTGAVEVMEMLLARPDLDVNKPDSWGDTATMRAIRQPDRSRARLVLEALLRSPKVDFDRQDAVGCTLLGQAVAAGDVELVEVLLASGRCDANLPDRLGYTPYRTAELRGLRDIKRLFVDLVPDLDVDAREVWAAGCP</sequence>
<dbReference type="EnsemblFungi" id="EJT73035">
    <property type="protein sequence ID" value="EJT73035"/>
    <property type="gene ID" value="GGTG_09886"/>
</dbReference>
<dbReference type="InterPro" id="IPR027417">
    <property type="entry name" value="P-loop_NTPase"/>
</dbReference>
<feature type="repeat" description="ANK" evidence="2">
    <location>
        <begin position="736"/>
        <end position="769"/>
    </location>
</feature>
<evidence type="ECO:0000313" key="4">
    <source>
        <dbReference type="EMBL" id="EJT73035.1"/>
    </source>
</evidence>
<dbReference type="InterPro" id="IPR036770">
    <property type="entry name" value="Ankyrin_rpt-contain_sf"/>
</dbReference>
<feature type="domain" description="Nephrocystin 3-like N-terminal" evidence="3">
    <location>
        <begin position="15"/>
        <end position="192"/>
    </location>
</feature>
<organism evidence="4">
    <name type="scientific">Gaeumannomyces tritici (strain R3-111a-1)</name>
    <name type="common">Wheat and barley take-all root rot fungus</name>
    <name type="synonym">Gaeumannomyces graminis var. tritici</name>
    <dbReference type="NCBI Taxonomy" id="644352"/>
    <lineage>
        <taxon>Eukaryota</taxon>
        <taxon>Fungi</taxon>
        <taxon>Dikarya</taxon>
        <taxon>Ascomycota</taxon>
        <taxon>Pezizomycotina</taxon>
        <taxon>Sordariomycetes</taxon>
        <taxon>Sordariomycetidae</taxon>
        <taxon>Magnaporthales</taxon>
        <taxon>Magnaporthaceae</taxon>
        <taxon>Gaeumannomyces</taxon>
    </lineage>
</organism>
<dbReference type="PANTHER" id="PTHR10039:SF5">
    <property type="entry name" value="NACHT DOMAIN-CONTAINING PROTEIN"/>
    <property type="match status" value="1"/>
</dbReference>
<reference evidence="5" key="4">
    <citation type="journal article" date="2015" name="G3 (Bethesda)">
        <title>Genome sequences of three phytopathogenic species of the Magnaporthaceae family of fungi.</title>
        <authorList>
            <person name="Okagaki L.H."/>
            <person name="Nunes C.C."/>
            <person name="Sailsbery J."/>
            <person name="Clay B."/>
            <person name="Brown D."/>
            <person name="John T."/>
            <person name="Oh Y."/>
            <person name="Young N."/>
            <person name="Fitzgerald M."/>
            <person name="Haas B.J."/>
            <person name="Zeng Q."/>
            <person name="Young S."/>
            <person name="Adiconis X."/>
            <person name="Fan L."/>
            <person name="Levin J.Z."/>
            <person name="Mitchell T.K."/>
            <person name="Okubara P.A."/>
            <person name="Farman M.L."/>
            <person name="Kohn L.M."/>
            <person name="Birren B."/>
            <person name="Ma L.-J."/>
            <person name="Dean R.A."/>
        </authorList>
    </citation>
    <scope>NUCLEOTIDE SEQUENCE</scope>
    <source>
        <strain evidence="5">R3-111a-1</strain>
    </source>
</reference>
<dbReference type="Pfam" id="PF12796">
    <property type="entry name" value="Ank_2"/>
    <property type="match status" value="2"/>
</dbReference>
<dbReference type="OrthoDB" id="194358at2759"/>
<dbReference type="STRING" id="644352.J3P8Q1"/>
<keyword evidence="1" id="KW-0677">Repeat</keyword>
<reference evidence="5" key="5">
    <citation type="submission" date="2018-04" db="UniProtKB">
        <authorList>
            <consortium name="EnsemblFungi"/>
        </authorList>
    </citation>
    <scope>IDENTIFICATION</scope>
    <source>
        <strain evidence="5">R3-111a-1</strain>
    </source>
</reference>
<evidence type="ECO:0000256" key="1">
    <source>
        <dbReference type="ARBA" id="ARBA00022737"/>
    </source>
</evidence>
<dbReference type="eggNOG" id="KOG0504">
    <property type="taxonomic scope" value="Eukaryota"/>
</dbReference>
<evidence type="ECO:0000259" key="3">
    <source>
        <dbReference type="Pfam" id="PF24883"/>
    </source>
</evidence>
<dbReference type="InterPro" id="IPR002110">
    <property type="entry name" value="Ankyrin_rpt"/>
</dbReference>
<dbReference type="SUPFAM" id="SSF52540">
    <property type="entry name" value="P-loop containing nucleoside triphosphate hydrolases"/>
    <property type="match status" value="1"/>
</dbReference>
<evidence type="ECO:0000256" key="2">
    <source>
        <dbReference type="PROSITE-ProRule" id="PRU00023"/>
    </source>
</evidence>
<reference evidence="4" key="3">
    <citation type="submission" date="2010-09" db="EMBL/GenBank/DDBJ databases">
        <title>Annotation of Gaeumannomyces graminis var. tritici R3-111a-1.</title>
        <authorList>
            <consortium name="The Broad Institute Genome Sequencing Platform"/>
            <person name="Ma L.-J."/>
            <person name="Dead R."/>
            <person name="Young S.K."/>
            <person name="Zeng Q."/>
            <person name="Gargeya S."/>
            <person name="Fitzgerald M."/>
            <person name="Haas B."/>
            <person name="Abouelleil A."/>
            <person name="Alvarado L."/>
            <person name="Arachchi H.M."/>
            <person name="Berlin A."/>
            <person name="Brown A."/>
            <person name="Chapman S.B."/>
            <person name="Chen Z."/>
            <person name="Dunbar C."/>
            <person name="Freedman E."/>
            <person name="Gearin G."/>
            <person name="Gellesch M."/>
            <person name="Goldberg J."/>
            <person name="Griggs A."/>
            <person name="Gujja S."/>
            <person name="Heiman D."/>
            <person name="Howarth C."/>
            <person name="Larson L."/>
            <person name="Lui A."/>
            <person name="MacDonald P.J.P."/>
            <person name="Mehta T."/>
            <person name="Montmayeur A."/>
            <person name="Murphy C."/>
            <person name="Neiman D."/>
            <person name="Pearson M."/>
            <person name="Priest M."/>
            <person name="Roberts A."/>
            <person name="Saif S."/>
            <person name="Shea T."/>
            <person name="Shenoy N."/>
            <person name="Sisk P."/>
            <person name="Stolte C."/>
            <person name="Sykes S."/>
            <person name="Yandava C."/>
            <person name="Wortman J."/>
            <person name="Nusbaum C."/>
            <person name="Birren B."/>
        </authorList>
    </citation>
    <scope>NUCLEOTIDE SEQUENCE</scope>
    <source>
        <strain evidence="4">R3-111a-1</strain>
    </source>
</reference>
<dbReference type="VEuPathDB" id="FungiDB:GGTG_09886"/>
<evidence type="ECO:0000313" key="5">
    <source>
        <dbReference type="EnsemblFungi" id="EJT73035"/>
    </source>
</evidence>
<evidence type="ECO:0000313" key="6">
    <source>
        <dbReference type="Proteomes" id="UP000006039"/>
    </source>
</evidence>
<dbReference type="GeneID" id="20350344"/>
<reference evidence="4" key="2">
    <citation type="submission" date="2010-07" db="EMBL/GenBank/DDBJ databases">
        <authorList>
            <consortium name="The Broad Institute Genome Sequencing Platform"/>
            <consortium name="Broad Institute Genome Sequencing Center for Infectious Disease"/>
            <person name="Ma L.-J."/>
            <person name="Dead R."/>
            <person name="Young S."/>
            <person name="Zeng Q."/>
            <person name="Koehrsen M."/>
            <person name="Alvarado L."/>
            <person name="Berlin A."/>
            <person name="Chapman S.B."/>
            <person name="Chen Z."/>
            <person name="Freedman E."/>
            <person name="Gellesch M."/>
            <person name="Goldberg J."/>
            <person name="Griggs A."/>
            <person name="Gujja S."/>
            <person name="Heilman E.R."/>
            <person name="Heiman D."/>
            <person name="Hepburn T."/>
            <person name="Howarth C."/>
            <person name="Jen D."/>
            <person name="Larson L."/>
            <person name="Mehta T."/>
            <person name="Neiman D."/>
            <person name="Pearson M."/>
            <person name="Roberts A."/>
            <person name="Saif S."/>
            <person name="Shea T."/>
            <person name="Shenoy N."/>
            <person name="Sisk P."/>
            <person name="Stolte C."/>
            <person name="Sykes S."/>
            <person name="Walk T."/>
            <person name="White J."/>
            <person name="Yandava C."/>
            <person name="Haas B."/>
            <person name="Nusbaum C."/>
            <person name="Birren B."/>
        </authorList>
    </citation>
    <scope>NUCLEOTIDE SEQUENCE</scope>
    <source>
        <strain evidence="4">R3-111a-1</strain>
    </source>
</reference>
<dbReference type="Proteomes" id="UP000006039">
    <property type="component" value="Unassembled WGS sequence"/>
</dbReference>
<feature type="repeat" description="ANK" evidence="2">
    <location>
        <begin position="628"/>
        <end position="652"/>
    </location>
</feature>
<dbReference type="AlphaFoldDB" id="J3P8Q1"/>
<dbReference type="SMART" id="SM00248">
    <property type="entry name" value="ANK"/>
    <property type="match status" value="5"/>
</dbReference>
<keyword evidence="2" id="KW-0040">ANK repeat</keyword>
<proteinExistence type="predicted"/>
<protein>
    <recommendedName>
        <fullName evidence="3">Nephrocystin 3-like N-terminal domain-containing protein</fullName>
    </recommendedName>
</protein>
<reference evidence="6" key="1">
    <citation type="submission" date="2010-07" db="EMBL/GenBank/DDBJ databases">
        <title>The genome sequence of Gaeumannomyces graminis var. tritici strain R3-111a-1.</title>
        <authorList>
            <consortium name="The Broad Institute Genome Sequencing Platform"/>
            <person name="Ma L.-J."/>
            <person name="Dead R."/>
            <person name="Young S."/>
            <person name="Zeng Q."/>
            <person name="Koehrsen M."/>
            <person name="Alvarado L."/>
            <person name="Berlin A."/>
            <person name="Chapman S.B."/>
            <person name="Chen Z."/>
            <person name="Freedman E."/>
            <person name="Gellesch M."/>
            <person name="Goldberg J."/>
            <person name="Griggs A."/>
            <person name="Gujja S."/>
            <person name="Heilman E.R."/>
            <person name="Heiman D."/>
            <person name="Hepburn T."/>
            <person name="Howarth C."/>
            <person name="Jen D."/>
            <person name="Larson L."/>
            <person name="Mehta T."/>
            <person name="Neiman D."/>
            <person name="Pearson M."/>
            <person name="Roberts A."/>
            <person name="Saif S."/>
            <person name="Shea T."/>
            <person name="Shenoy N."/>
            <person name="Sisk P."/>
            <person name="Stolte C."/>
            <person name="Sykes S."/>
            <person name="Walk T."/>
            <person name="White J."/>
            <person name="Yandava C."/>
            <person name="Haas B."/>
            <person name="Nusbaum C."/>
            <person name="Birren B."/>
        </authorList>
    </citation>
    <scope>NUCLEOTIDE SEQUENCE [LARGE SCALE GENOMIC DNA]</scope>
    <source>
        <strain evidence="6">R3-111a-1</strain>
    </source>
</reference>
<dbReference type="PANTHER" id="PTHR10039">
    <property type="entry name" value="AMELOGENIN"/>
    <property type="match status" value="1"/>
</dbReference>
<dbReference type="Pfam" id="PF24883">
    <property type="entry name" value="NPHP3_N"/>
    <property type="match status" value="1"/>
</dbReference>
<dbReference type="InterPro" id="IPR056884">
    <property type="entry name" value="NPHP3-like_N"/>
</dbReference>
<name>J3P8Q1_GAET3</name>
<keyword evidence="6" id="KW-1185">Reference proteome</keyword>
<dbReference type="HOGENOM" id="CLU_000288_34_14_1"/>